<evidence type="ECO:0000313" key="4">
    <source>
        <dbReference type="EMBL" id="RCH43636.1"/>
    </source>
</evidence>
<reference evidence="4 5" key="1">
    <citation type="submission" date="2018-02" db="EMBL/GenBank/DDBJ databases">
        <title>Complete genome sequencing of Faecalibacterium prausnitzii strains isolated from the human gut.</title>
        <authorList>
            <person name="Fitzgerald B.C."/>
            <person name="Shkoporov A.N."/>
            <person name="Ross P.R."/>
            <person name="Hill C."/>
        </authorList>
    </citation>
    <scope>NUCLEOTIDE SEQUENCE [LARGE SCALE GENOMIC DNA]</scope>
    <source>
        <strain evidence="4 5">APC942/31-1</strain>
    </source>
</reference>
<dbReference type="PROSITE" id="PS51257">
    <property type="entry name" value="PROKAR_LIPOPROTEIN"/>
    <property type="match status" value="1"/>
</dbReference>
<sequence>MKKIISYIFLTLTLILGCAFAVQAAETEHKPADIPGLTFDHSMDLSYAKEFNVDYYNDGYALLTIDQEGQFLVVPEGKKAPEGLDPDIAVLQQPINNIYLVATSAMDLFRAIDGIDSIKLSGTKEDGWYIQEAKDAMEQKKMIYAGKYSAPDYELILNEGCDLAIESTMIHHNPEVQEKLEQFGIPVMVERSSYESHPLGRTEWMKLYAVLLGKEDVAEKVFKEQTDKLDKVLTADKTDKTVAFFYINSVGAVNIRKSGDYVSEMISLAGGNYVPEDTGVNDNALSTMNMQMEEFYAKAKDADYIIYNSTIDGELKTIDELLSKSKLLADFKAVKNGNVWCTGKNLFQETTGLGTMIEDIHTMLTTDDDSLDELTYMHKLK</sequence>
<feature type="signal peptide" evidence="2">
    <location>
        <begin position="1"/>
        <end position="24"/>
    </location>
</feature>
<comment type="caution">
    <text evidence="4">The sequence shown here is derived from an EMBL/GenBank/DDBJ whole genome shotgun (WGS) entry which is preliminary data.</text>
</comment>
<feature type="domain" description="Fe/B12 periplasmic-binding" evidence="3">
    <location>
        <begin position="97"/>
        <end position="371"/>
    </location>
</feature>
<dbReference type="AlphaFoldDB" id="A0A367G0K1"/>
<organism evidence="4 5">
    <name type="scientific">Blautia obeum</name>
    <dbReference type="NCBI Taxonomy" id="40520"/>
    <lineage>
        <taxon>Bacteria</taxon>
        <taxon>Bacillati</taxon>
        <taxon>Bacillota</taxon>
        <taxon>Clostridia</taxon>
        <taxon>Lachnospirales</taxon>
        <taxon>Lachnospiraceae</taxon>
        <taxon>Blautia</taxon>
    </lineage>
</organism>
<dbReference type="PANTHER" id="PTHR30535">
    <property type="entry name" value="VITAMIN B12-BINDING PROTEIN"/>
    <property type="match status" value="1"/>
</dbReference>
<evidence type="ECO:0000259" key="3">
    <source>
        <dbReference type="PROSITE" id="PS50983"/>
    </source>
</evidence>
<dbReference type="Proteomes" id="UP000253208">
    <property type="component" value="Unassembled WGS sequence"/>
</dbReference>
<dbReference type="RefSeq" id="WP_114002183.1">
    <property type="nucleotide sequence ID" value="NZ_PSQG01000012.1"/>
</dbReference>
<proteinExistence type="inferred from homology"/>
<evidence type="ECO:0000256" key="2">
    <source>
        <dbReference type="SAM" id="SignalP"/>
    </source>
</evidence>
<evidence type="ECO:0000256" key="1">
    <source>
        <dbReference type="ARBA" id="ARBA00008814"/>
    </source>
</evidence>
<protein>
    <submittedName>
        <fullName evidence="4">Iron ABC transporter substrate-binding protein</fullName>
    </submittedName>
</protein>
<keyword evidence="2" id="KW-0732">Signal</keyword>
<dbReference type="InterPro" id="IPR050902">
    <property type="entry name" value="ABC_Transporter_SBP"/>
</dbReference>
<dbReference type="SUPFAM" id="SSF53807">
    <property type="entry name" value="Helical backbone' metal receptor"/>
    <property type="match status" value="1"/>
</dbReference>
<dbReference type="PROSITE" id="PS50983">
    <property type="entry name" value="FE_B12_PBP"/>
    <property type="match status" value="1"/>
</dbReference>
<dbReference type="InterPro" id="IPR002491">
    <property type="entry name" value="ABC_transptr_periplasmic_BD"/>
</dbReference>
<dbReference type="Pfam" id="PF01497">
    <property type="entry name" value="Peripla_BP_2"/>
    <property type="match status" value="1"/>
</dbReference>
<dbReference type="EMBL" id="PSQG01000012">
    <property type="protein sequence ID" value="RCH43636.1"/>
    <property type="molecule type" value="Genomic_DNA"/>
</dbReference>
<evidence type="ECO:0000313" key="5">
    <source>
        <dbReference type="Proteomes" id="UP000253208"/>
    </source>
</evidence>
<feature type="chain" id="PRO_5016737112" evidence="2">
    <location>
        <begin position="25"/>
        <end position="381"/>
    </location>
</feature>
<accession>A0A367G0K1</accession>
<comment type="similarity">
    <text evidence="1">Belongs to the bacterial solute-binding protein 8 family.</text>
</comment>
<name>A0A367G0K1_9FIRM</name>
<gene>
    <name evidence="4" type="ORF">C4886_09410</name>
</gene>
<dbReference type="PANTHER" id="PTHR30535:SF34">
    <property type="entry name" value="MOLYBDATE-BINDING PROTEIN MOLA"/>
    <property type="match status" value="1"/>
</dbReference>
<dbReference type="Gene3D" id="3.40.50.1980">
    <property type="entry name" value="Nitrogenase molybdenum iron protein domain"/>
    <property type="match status" value="2"/>
</dbReference>